<dbReference type="AlphaFoldDB" id="X1CKI7"/>
<comment type="caution">
    <text evidence="1">The sequence shown here is derived from an EMBL/GenBank/DDBJ whole genome shotgun (WGS) entry which is preliminary data.</text>
</comment>
<organism evidence="1">
    <name type="scientific">marine sediment metagenome</name>
    <dbReference type="NCBI Taxonomy" id="412755"/>
    <lineage>
        <taxon>unclassified sequences</taxon>
        <taxon>metagenomes</taxon>
        <taxon>ecological metagenomes</taxon>
    </lineage>
</organism>
<protein>
    <submittedName>
        <fullName evidence="1">Uncharacterized protein</fullName>
    </submittedName>
</protein>
<feature type="non-terminal residue" evidence="1">
    <location>
        <position position="116"/>
    </location>
</feature>
<reference evidence="1" key="1">
    <citation type="journal article" date="2014" name="Front. Microbiol.">
        <title>High frequency of phylogenetically diverse reductive dehalogenase-homologous genes in deep subseafloor sedimentary metagenomes.</title>
        <authorList>
            <person name="Kawai M."/>
            <person name="Futagami T."/>
            <person name="Toyoda A."/>
            <person name="Takaki Y."/>
            <person name="Nishi S."/>
            <person name="Hori S."/>
            <person name="Arai W."/>
            <person name="Tsubouchi T."/>
            <person name="Morono Y."/>
            <person name="Uchiyama I."/>
            <person name="Ito T."/>
            <person name="Fujiyama A."/>
            <person name="Inagaki F."/>
            <person name="Takami H."/>
        </authorList>
    </citation>
    <scope>NUCLEOTIDE SEQUENCE</scope>
    <source>
        <strain evidence="1">Expedition CK06-06</strain>
    </source>
</reference>
<name>X1CKI7_9ZZZZ</name>
<proteinExistence type="predicted"/>
<sequence>MIRVNPSTSSLNTREYFSTKFTKTAAPSLVLSAGSCCVGCVSDLPAIANLTDPTDEVTNDKTDFILFVGKGATVVATLTNISPDGTETDYIITDDTYGNYFATGTLKGSYWGFLLD</sequence>
<accession>X1CKI7</accession>
<evidence type="ECO:0000313" key="1">
    <source>
        <dbReference type="EMBL" id="GAG93507.1"/>
    </source>
</evidence>
<gene>
    <name evidence="1" type="ORF">S01H4_44735</name>
</gene>
<dbReference type="EMBL" id="BART01024837">
    <property type="protein sequence ID" value="GAG93507.1"/>
    <property type="molecule type" value="Genomic_DNA"/>
</dbReference>